<gene>
    <name evidence="8" type="ORF">AMPC_16730</name>
</gene>
<feature type="transmembrane region" description="Helical" evidence="7">
    <location>
        <begin position="32"/>
        <end position="56"/>
    </location>
</feature>
<dbReference type="InterPro" id="IPR005524">
    <property type="entry name" value="DUF318"/>
</dbReference>
<feature type="transmembrane region" description="Helical" evidence="7">
    <location>
        <begin position="76"/>
        <end position="97"/>
    </location>
</feature>
<keyword evidence="5 7" id="KW-1133">Transmembrane helix</keyword>
<reference evidence="9" key="1">
    <citation type="journal article" date="2022" name="Int. J. Syst. Evol. Microbiol.">
        <title>Anaeromyxobacter oryzae sp. nov., Anaeromyxobacter diazotrophicus sp. nov. and Anaeromyxobacter paludicola sp. nov., isolated from paddy soils.</title>
        <authorList>
            <person name="Itoh H."/>
            <person name="Xu Z."/>
            <person name="Mise K."/>
            <person name="Masuda Y."/>
            <person name="Ushijima N."/>
            <person name="Hayakawa C."/>
            <person name="Shiratori Y."/>
            <person name="Senoo K."/>
        </authorList>
    </citation>
    <scope>NUCLEOTIDE SEQUENCE [LARGE SCALE GENOMIC DNA]</scope>
    <source>
        <strain evidence="9">Red630</strain>
    </source>
</reference>
<feature type="transmembrane region" description="Helical" evidence="7">
    <location>
        <begin position="146"/>
        <end position="171"/>
    </location>
</feature>
<keyword evidence="4 7" id="KW-0812">Transmembrane</keyword>
<organism evidence="8 9">
    <name type="scientific">Anaeromyxobacter paludicola</name>
    <dbReference type="NCBI Taxonomy" id="2918171"/>
    <lineage>
        <taxon>Bacteria</taxon>
        <taxon>Pseudomonadati</taxon>
        <taxon>Myxococcota</taxon>
        <taxon>Myxococcia</taxon>
        <taxon>Myxococcales</taxon>
        <taxon>Cystobacterineae</taxon>
        <taxon>Anaeromyxobacteraceae</taxon>
        <taxon>Anaeromyxobacter</taxon>
    </lineage>
</organism>
<evidence type="ECO:0000256" key="3">
    <source>
        <dbReference type="ARBA" id="ARBA00022475"/>
    </source>
</evidence>
<evidence type="ECO:0000256" key="1">
    <source>
        <dbReference type="ARBA" id="ARBA00004651"/>
    </source>
</evidence>
<comment type="subcellular location">
    <subcellularLocation>
        <location evidence="1">Cell membrane</location>
        <topology evidence="1">Multi-pass membrane protein</topology>
    </subcellularLocation>
</comment>
<dbReference type="InterPro" id="IPR053166">
    <property type="entry name" value="UPF0718_permease"/>
</dbReference>
<protein>
    <recommendedName>
        <fullName evidence="10">Permease</fullName>
    </recommendedName>
</protein>
<sequence>MADPAATCCSPLPGFAAASPAAPPAIAPRRPVLAVLAWTAAFLLASPVADGLTYRLLGLRPGTALGDAVRFFAYEVPHVLLLLVAVVFVIGVVNTWFTPARVRTLLAGRRESVGNVLAALLGVLTPFCSCSAVPLFIGFVEAGVPLGVTFSFLVSAPLVNEVALVLLLGLFGWKIASLYFVTGLALAMLAGLILGRLGLERHIEPWVRERRALGTSAVERELALPERLLEGVAAVRKVVGKTWPYVIVGIGVGAFIHGWVPEGLLASFMGRSAWWTVPLAVGLGVPMYASTATLIPIVQALLAKGAALGTVLAFMMAVVALSLPEFLLLRRVLKPRLLGTFIAVVATGIMLVGWLFNAVL</sequence>
<dbReference type="PANTHER" id="PTHR42775">
    <property type="entry name" value="PERMEASE RV2963-RELATED"/>
    <property type="match status" value="1"/>
</dbReference>
<feature type="transmembrane region" description="Helical" evidence="7">
    <location>
        <begin position="242"/>
        <end position="260"/>
    </location>
</feature>
<evidence type="ECO:0008006" key="10">
    <source>
        <dbReference type="Google" id="ProtNLM"/>
    </source>
</evidence>
<comment type="similarity">
    <text evidence="2">Belongs to the UPF0718 family.</text>
</comment>
<feature type="transmembrane region" description="Helical" evidence="7">
    <location>
        <begin position="117"/>
        <end position="140"/>
    </location>
</feature>
<dbReference type="PANTHER" id="PTHR42775:SF1">
    <property type="entry name" value="PERMEASE RV2963-RELATED"/>
    <property type="match status" value="1"/>
</dbReference>
<feature type="transmembrane region" description="Helical" evidence="7">
    <location>
        <begin position="272"/>
        <end position="289"/>
    </location>
</feature>
<dbReference type="Proteomes" id="UP001162734">
    <property type="component" value="Chromosome"/>
</dbReference>
<dbReference type="EMBL" id="AP025592">
    <property type="protein sequence ID" value="BDG08560.1"/>
    <property type="molecule type" value="Genomic_DNA"/>
</dbReference>
<keyword evidence="3" id="KW-1003">Cell membrane</keyword>
<keyword evidence="9" id="KW-1185">Reference proteome</keyword>
<feature type="transmembrane region" description="Helical" evidence="7">
    <location>
        <begin position="335"/>
        <end position="356"/>
    </location>
</feature>
<evidence type="ECO:0000256" key="5">
    <source>
        <dbReference type="ARBA" id="ARBA00022989"/>
    </source>
</evidence>
<evidence type="ECO:0000313" key="8">
    <source>
        <dbReference type="EMBL" id="BDG08560.1"/>
    </source>
</evidence>
<name>A0ABM7X9R7_9BACT</name>
<evidence type="ECO:0000256" key="7">
    <source>
        <dbReference type="SAM" id="Phobius"/>
    </source>
</evidence>
<accession>A0ABM7X9R7</accession>
<feature type="transmembrane region" description="Helical" evidence="7">
    <location>
        <begin position="301"/>
        <end position="323"/>
    </location>
</feature>
<keyword evidence="6 7" id="KW-0472">Membrane</keyword>
<evidence type="ECO:0000256" key="6">
    <source>
        <dbReference type="ARBA" id="ARBA00023136"/>
    </source>
</evidence>
<evidence type="ECO:0000256" key="4">
    <source>
        <dbReference type="ARBA" id="ARBA00022692"/>
    </source>
</evidence>
<dbReference type="Pfam" id="PF03773">
    <property type="entry name" value="ArsP_1"/>
    <property type="match status" value="1"/>
</dbReference>
<proteinExistence type="inferred from homology"/>
<evidence type="ECO:0000313" key="9">
    <source>
        <dbReference type="Proteomes" id="UP001162734"/>
    </source>
</evidence>
<evidence type="ECO:0000256" key="2">
    <source>
        <dbReference type="ARBA" id="ARBA00006386"/>
    </source>
</evidence>
<feature type="transmembrane region" description="Helical" evidence="7">
    <location>
        <begin position="178"/>
        <end position="199"/>
    </location>
</feature>